<name>A0A067SJN9_GALM3</name>
<proteinExistence type="predicted"/>
<organism evidence="1 2">
    <name type="scientific">Galerina marginata (strain CBS 339.88)</name>
    <dbReference type="NCBI Taxonomy" id="685588"/>
    <lineage>
        <taxon>Eukaryota</taxon>
        <taxon>Fungi</taxon>
        <taxon>Dikarya</taxon>
        <taxon>Basidiomycota</taxon>
        <taxon>Agaricomycotina</taxon>
        <taxon>Agaricomycetes</taxon>
        <taxon>Agaricomycetidae</taxon>
        <taxon>Agaricales</taxon>
        <taxon>Agaricineae</taxon>
        <taxon>Strophariaceae</taxon>
        <taxon>Galerina</taxon>
    </lineage>
</organism>
<evidence type="ECO:0000313" key="1">
    <source>
        <dbReference type="EMBL" id="KDR71121.1"/>
    </source>
</evidence>
<reference evidence="2" key="1">
    <citation type="journal article" date="2014" name="Proc. Natl. Acad. Sci. U.S.A.">
        <title>Extensive sampling of basidiomycete genomes demonstrates inadequacy of the white-rot/brown-rot paradigm for wood decay fungi.</title>
        <authorList>
            <person name="Riley R."/>
            <person name="Salamov A.A."/>
            <person name="Brown D.W."/>
            <person name="Nagy L.G."/>
            <person name="Floudas D."/>
            <person name="Held B.W."/>
            <person name="Levasseur A."/>
            <person name="Lombard V."/>
            <person name="Morin E."/>
            <person name="Otillar R."/>
            <person name="Lindquist E.A."/>
            <person name="Sun H."/>
            <person name="LaButti K.M."/>
            <person name="Schmutz J."/>
            <person name="Jabbour D."/>
            <person name="Luo H."/>
            <person name="Baker S.E."/>
            <person name="Pisabarro A.G."/>
            <person name="Walton J.D."/>
            <person name="Blanchette R.A."/>
            <person name="Henrissat B."/>
            <person name="Martin F."/>
            <person name="Cullen D."/>
            <person name="Hibbett D.S."/>
            <person name="Grigoriev I.V."/>
        </authorList>
    </citation>
    <scope>NUCLEOTIDE SEQUENCE [LARGE SCALE GENOMIC DNA]</scope>
    <source>
        <strain evidence="2">CBS 339.88</strain>
    </source>
</reference>
<protein>
    <submittedName>
        <fullName evidence="1">Uncharacterized protein</fullName>
    </submittedName>
</protein>
<dbReference type="EMBL" id="KL142394">
    <property type="protein sequence ID" value="KDR71121.1"/>
    <property type="molecule type" value="Genomic_DNA"/>
</dbReference>
<dbReference type="AlphaFoldDB" id="A0A067SJN9"/>
<gene>
    <name evidence="1" type="ORF">GALMADRAFT_806974</name>
</gene>
<accession>A0A067SJN9</accession>
<sequence length="149" mass="17327">MRIRVQAQGSRLQVRGVARHARRERLSVSKRNYSSNMRSSDALFRLDLRLPTGIWIEHHVRYSFHFHLHLLGLIEFFGLGRRYSRRMAFGFKIWACLQVSSFDFQASGQPLKTRTRAKTIMDCIVIDNPTAPQVASSQARGRFFQAQFV</sequence>
<dbReference type="HOGENOM" id="CLU_1749789_0_0_1"/>
<dbReference type="Proteomes" id="UP000027222">
    <property type="component" value="Unassembled WGS sequence"/>
</dbReference>
<keyword evidence="2" id="KW-1185">Reference proteome</keyword>
<evidence type="ECO:0000313" key="2">
    <source>
        <dbReference type="Proteomes" id="UP000027222"/>
    </source>
</evidence>